<evidence type="ECO:0000313" key="4">
    <source>
        <dbReference type="Proteomes" id="UP000308697"/>
    </source>
</evidence>
<evidence type="ECO:0000256" key="1">
    <source>
        <dbReference type="SAM" id="MobiDB-lite"/>
    </source>
</evidence>
<keyword evidence="2" id="KW-0472">Membrane</keyword>
<keyword evidence="2" id="KW-0812">Transmembrane</keyword>
<accession>A0A4U0NQQ7</accession>
<dbReference type="GO" id="GO:0005975">
    <property type="term" value="P:carbohydrate metabolic process"/>
    <property type="evidence" value="ECO:0007669"/>
    <property type="project" value="UniProtKB-ARBA"/>
</dbReference>
<feature type="transmembrane region" description="Helical" evidence="2">
    <location>
        <begin position="916"/>
        <end position="933"/>
    </location>
</feature>
<protein>
    <submittedName>
        <fullName evidence="3">Uncharacterized protein</fullName>
    </submittedName>
</protein>
<comment type="caution">
    <text evidence="3">The sequence shown here is derived from an EMBL/GenBank/DDBJ whole genome shotgun (WGS) entry which is preliminary data.</text>
</comment>
<evidence type="ECO:0000313" key="3">
    <source>
        <dbReference type="EMBL" id="TJZ56825.1"/>
    </source>
</evidence>
<keyword evidence="2" id="KW-1133">Transmembrane helix</keyword>
<sequence>MTGRSMSLLDDRRRTAGDRRDGWPSALTFSVEPFDQSANAEELSGRAPGSITVLRPSLDNPATDQLFLDRRPVPRDAWSLDLRHGVLAWTGVYGGGRITLDDNLRTGHGLVGPVADEVGVSVVYKKSFTCRVAEDAGAQLVLDGDRIVGLSWDAGSDRWKSASWGDDALVLRYQVEPGIPPADPDVFSVGFDDLRCGDTWDPMDSDYNVTLHGSQDDQGNVVWKFAFSLVSGATAPEGCETGTPHYPYRFECVEPWSTDSLTGALLAGSPDIKGKVYGVKGEYVDAAVTGYYRLNGGGIAHPAVIGVFDGRLHVDDELVTGSGVFGRELVWSGLTKEQQLATGLPADGSLAFGPVGSSGTCAGEDITAVRLNHSELWSVLNSGSEQHTALRPLLAPPAAAAQSRGAGPGLDINTLLAMHPWAQTEKGEWYDQVQQGVRGDLFTIMNSHIPNDLWSLLFPDQDHPSLQGYLADVDATPVDGKPAAPWYESLSTAVLTQGLAGGTDPNVHRLNGLRAASWLRDQVAVSTAYQKHGDLLFHYHWKQIARNSTTQAYLDDQAKNTAEQQKTIDAYVGKWIDDMERNAELDPDDHDKLKALILEIGETAKSNSLYWAFCYYYRATHATSWANLQTLIGNPDGSTLTRLVQQNVSVLTALDSSGYFARKYFEALQVALSTTVFLQSIDFRGVAVDFSLIKLYLQKFVEKNINSANETVKAQAQKLQAMLAEEEQTHFIEASVDELRQIAGVKNAQLPFGAVATEFVKWFETSKVGTKFAKWGKVFGGLLMSGMTGLALNNLLGPYKDWKNLTAAQRAELITNTLQLAVQVVAAVAKGTVELYAVFTAKGLTNFQRFGALAWTTIGGESKALAEGMSKISNSMARWIGGASAGARAGAAAAEEASFLGKVMGSSLSEFVATRLGPLFVLAGMAFSIYNLTQGGSDLEIAAEVLNLVSGALTLFATFGGWLLASFVAEAVISVIIPIVSVLAVVAALVGMAIGLYLMFKKPPNPIAQFVDDHAAPAGLAMRARCSAIDYAVQYTDKEQNLAMVGCRLGTGSTVLTARPDGTVGIGAADHNAATVWTSATNGVGLTQFFTLIDRTGSDQGLVWQYLSLLKDGSVGFRDRSTKDAPVPDVQSQYWVAGVTADAEITQDNNLKSLQHTLQPVYPDAQGDFLPENKKNYLVTDGNGVKIVENSGTTWTLTMAGLAPAAMTMHDISLYKGAQSAPSFKPVQGQTGSKPMTFGLKSGTLPSFLSLDSGTGEIKVTATPTEVQAPTSYTLVAENALGKTEAAFSVEVKAVS</sequence>
<dbReference type="Proteomes" id="UP000308697">
    <property type="component" value="Unassembled WGS sequence"/>
</dbReference>
<feature type="transmembrane region" description="Helical" evidence="2">
    <location>
        <begin position="945"/>
        <end position="965"/>
    </location>
</feature>
<feature type="compositionally biased region" description="Basic and acidic residues" evidence="1">
    <location>
        <begin position="9"/>
        <end position="22"/>
    </location>
</feature>
<dbReference type="EMBL" id="SUMB01000002">
    <property type="protein sequence ID" value="TJZ56825.1"/>
    <property type="molecule type" value="Genomic_DNA"/>
</dbReference>
<feature type="transmembrane region" description="Helical" evidence="2">
    <location>
        <begin position="971"/>
        <end position="1000"/>
    </location>
</feature>
<feature type="region of interest" description="Disordered" evidence="1">
    <location>
        <begin position="1"/>
        <end position="24"/>
    </location>
</feature>
<organism evidence="3 4">
    <name type="scientific">Streptomyces piniterrae</name>
    <dbReference type="NCBI Taxonomy" id="2571125"/>
    <lineage>
        <taxon>Bacteria</taxon>
        <taxon>Bacillati</taxon>
        <taxon>Actinomycetota</taxon>
        <taxon>Actinomycetes</taxon>
        <taxon>Kitasatosporales</taxon>
        <taxon>Streptomycetaceae</taxon>
        <taxon>Streptomyces</taxon>
    </lineage>
</organism>
<proteinExistence type="predicted"/>
<dbReference type="Pfam" id="PF05345">
    <property type="entry name" value="He_PIG"/>
    <property type="match status" value="1"/>
</dbReference>
<dbReference type="InterPro" id="IPR013783">
    <property type="entry name" value="Ig-like_fold"/>
</dbReference>
<keyword evidence="4" id="KW-1185">Reference proteome</keyword>
<dbReference type="Gene3D" id="2.60.40.10">
    <property type="entry name" value="Immunoglobulins"/>
    <property type="match status" value="1"/>
</dbReference>
<evidence type="ECO:0000256" key="2">
    <source>
        <dbReference type="SAM" id="Phobius"/>
    </source>
</evidence>
<name>A0A4U0NQQ7_9ACTN</name>
<gene>
    <name evidence="3" type="ORF">FCH28_04700</name>
</gene>
<reference evidence="3 4" key="1">
    <citation type="submission" date="2019-04" db="EMBL/GenBank/DDBJ databases">
        <title>Streptomyces piniterrae sp. nov., a heliquinomycin-producing actinomycete isolated from rhizosphere soil of Pinus yunnanensis.</title>
        <authorList>
            <person name="Zhuang X."/>
            <person name="Zhao J."/>
        </authorList>
    </citation>
    <scope>NUCLEOTIDE SEQUENCE [LARGE SCALE GENOMIC DNA]</scope>
    <source>
        <strain evidence="4">jys28</strain>
    </source>
</reference>
<dbReference type="OrthoDB" id="9255473at2"/>